<dbReference type="PROSITE" id="PS00299">
    <property type="entry name" value="UBIQUITIN_1"/>
    <property type="match status" value="1"/>
</dbReference>
<keyword evidence="3" id="KW-1185">Reference proteome</keyword>
<evidence type="ECO:0000259" key="1">
    <source>
        <dbReference type="PROSITE" id="PS50053"/>
    </source>
</evidence>
<name>A0A165ETD5_EXIGL</name>
<dbReference type="PRINTS" id="PR00348">
    <property type="entry name" value="UBIQUITIN"/>
</dbReference>
<protein>
    <submittedName>
        <fullName evidence="2">Polyubiquitin</fullName>
    </submittedName>
</protein>
<proteinExistence type="predicted"/>
<evidence type="ECO:0000313" key="2">
    <source>
        <dbReference type="EMBL" id="KZV87638.1"/>
    </source>
</evidence>
<dbReference type="SMART" id="SM00213">
    <property type="entry name" value="UBQ"/>
    <property type="match status" value="2"/>
</dbReference>
<sequence>ICVKTLTGKSIPLQVDARGYVWEVKARINDREGIPPDQQRLIFAGKQLSDERPIHEYNIRNGSTLHLVLRLRGGKPVIYLANHPRTITIFAITLSGNRFPMLIDDQSTVLALKRRFQDITSVPLDQQQWFFADQELCDEATIRSYNDIRQGSTIQVRLKLRGGKPVI</sequence>
<dbReference type="FunFam" id="3.10.20.90:FF:000222">
    <property type="entry name" value="Polyubiquitin 5"/>
    <property type="match status" value="1"/>
</dbReference>
<dbReference type="Pfam" id="PF00240">
    <property type="entry name" value="ubiquitin"/>
    <property type="match status" value="2"/>
</dbReference>
<dbReference type="SUPFAM" id="SSF54236">
    <property type="entry name" value="Ubiquitin-like"/>
    <property type="match status" value="2"/>
</dbReference>
<dbReference type="AlphaFoldDB" id="A0A165ETD5"/>
<feature type="domain" description="Ubiquitin-like" evidence="1">
    <location>
        <begin position="1"/>
        <end position="74"/>
    </location>
</feature>
<organism evidence="2 3">
    <name type="scientific">Exidia glandulosa HHB12029</name>
    <dbReference type="NCBI Taxonomy" id="1314781"/>
    <lineage>
        <taxon>Eukaryota</taxon>
        <taxon>Fungi</taxon>
        <taxon>Dikarya</taxon>
        <taxon>Basidiomycota</taxon>
        <taxon>Agaricomycotina</taxon>
        <taxon>Agaricomycetes</taxon>
        <taxon>Auriculariales</taxon>
        <taxon>Exidiaceae</taxon>
        <taxon>Exidia</taxon>
    </lineage>
</organism>
<dbReference type="EMBL" id="KV426119">
    <property type="protein sequence ID" value="KZV87638.1"/>
    <property type="molecule type" value="Genomic_DNA"/>
</dbReference>
<gene>
    <name evidence="2" type="ORF">EXIGLDRAFT_579172</name>
</gene>
<dbReference type="Proteomes" id="UP000077266">
    <property type="component" value="Unassembled WGS sequence"/>
</dbReference>
<feature type="non-terminal residue" evidence="2">
    <location>
        <position position="1"/>
    </location>
</feature>
<dbReference type="InterPro" id="IPR050158">
    <property type="entry name" value="Ubiquitin_ubiquitin-like"/>
</dbReference>
<reference evidence="2 3" key="1">
    <citation type="journal article" date="2016" name="Mol. Biol. Evol.">
        <title>Comparative Genomics of Early-Diverging Mushroom-Forming Fungi Provides Insights into the Origins of Lignocellulose Decay Capabilities.</title>
        <authorList>
            <person name="Nagy L.G."/>
            <person name="Riley R."/>
            <person name="Tritt A."/>
            <person name="Adam C."/>
            <person name="Daum C."/>
            <person name="Floudas D."/>
            <person name="Sun H."/>
            <person name="Yadav J.S."/>
            <person name="Pangilinan J."/>
            <person name="Larsson K.H."/>
            <person name="Matsuura K."/>
            <person name="Barry K."/>
            <person name="Labutti K."/>
            <person name="Kuo R."/>
            <person name="Ohm R.A."/>
            <person name="Bhattacharya S.S."/>
            <person name="Shirouzu T."/>
            <person name="Yoshinaga Y."/>
            <person name="Martin F.M."/>
            <person name="Grigoriev I.V."/>
            <person name="Hibbett D.S."/>
        </authorList>
    </citation>
    <scope>NUCLEOTIDE SEQUENCE [LARGE SCALE GENOMIC DNA]</scope>
    <source>
        <strain evidence="2 3">HHB12029</strain>
    </source>
</reference>
<dbReference type="CDD" id="cd17039">
    <property type="entry name" value="Ubl_ubiquitin_like"/>
    <property type="match status" value="1"/>
</dbReference>
<evidence type="ECO:0000313" key="3">
    <source>
        <dbReference type="Proteomes" id="UP000077266"/>
    </source>
</evidence>
<dbReference type="PROSITE" id="PS50053">
    <property type="entry name" value="UBIQUITIN_2"/>
    <property type="match status" value="2"/>
</dbReference>
<dbReference type="Gene3D" id="3.10.20.90">
    <property type="entry name" value="Phosphatidylinositol 3-kinase Catalytic Subunit, Chain A, domain 1"/>
    <property type="match status" value="2"/>
</dbReference>
<dbReference type="STRING" id="1314781.A0A165ETD5"/>
<feature type="non-terminal residue" evidence="2">
    <location>
        <position position="167"/>
    </location>
</feature>
<dbReference type="InterPro" id="IPR000626">
    <property type="entry name" value="Ubiquitin-like_dom"/>
</dbReference>
<dbReference type="PANTHER" id="PTHR10666">
    <property type="entry name" value="UBIQUITIN"/>
    <property type="match status" value="1"/>
</dbReference>
<feature type="domain" description="Ubiquitin-like" evidence="1">
    <location>
        <begin position="87"/>
        <end position="163"/>
    </location>
</feature>
<dbReference type="InterPro" id="IPR019956">
    <property type="entry name" value="Ubiquitin_dom"/>
</dbReference>
<dbReference type="InterPro" id="IPR019954">
    <property type="entry name" value="Ubiquitin_CS"/>
</dbReference>
<dbReference type="InParanoid" id="A0A165ETD5"/>
<accession>A0A165ETD5</accession>
<dbReference type="InterPro" id="IPR029071">
    <property type="entry name" value="Ubiquitin-like_domsf"/>
</dbReference>
<dbReference type="OrthoDB" id="428577at2759"/>